<keyword evidence="4" id="KW-0539">Nucleus</keyword>
<dbReference type="GO" id="GO:0005737">
    <property type="term" value="C:cytoplasm"/>
    <property type="evidence" value="ECO:0007669"/>
    <property type="project" value="UniProtKB-SubCell"/>
</dbReference>
<comment type="subcellular location">
    <subcellularLocation>
        <location evidence="2">Cytoplasm</location>
    </subcellularLocation>
    <subcellularLocation>
        <location evidence="1">Nucleus</location>
    </subcellularLocation>
</comment>
<organism evidence="5 6">
    <name type="scientific">Lagenidium giganteum</name>
    <dbReference type="NCBI Taxonomy" id="4803"/>
    <lineage>
        <taxon>Eukaryota</taxon>
        <taxon>Sar</taxon>
        <taxon>Stramenopiles</taxon>
        <taxon>Oomycota</taxon>
        <taxon>Peronosporomycetes</taxon>
        <taxon>Pythiales</taxon>
        <taxon>Pythiaceae</taxon>
    </lineage>
</organism>
<dbReference type="GO" id="GO:0005634">
    <property type="term" value="C:nucleus"/>
    <property type="evidence" value="ECO:0007669"/>
    <property type="project" value="UniProtKB-SubCell"/>
</dbReference>
<comment type="caution">
    <text evidence="5">The sequence shown here is derived from an EMBL/GenBank/DDBJ whole genome shotgun (WGS) entry which is preliminary data.</text>
</comment>
<dbReference type="Proteomes" id="UP001146120">
    <property type="component" value="Unassembled WGS sequence"/>
</dbReference>
<keyword evidence="6" id="KW-1185">Reference proteome</keyword>
<evidence type="ECO:0000313" key="5">
    <source>
        <dbReference type="EMBL" id="DAZ98476.1"/>
    </source>
</evidence>
<reference evidence="5" key="1">
    <citation type="submission" date="2022-11" db="EMBL/GenBank/DDBJ databases">
        <authorList>
            <person name="Morgan W.R."/>
            <person name="Tartar A."/>
        </authorList>
    </citation>
    <scope>NUCLEOTIDE SEQUENCE</scope>
    <source>
        <strain evidence="5">ARSEF 373</strain>
    </source>
</reference>
<dbReference type="InterPro" id="IPR044159">
    <property type="entry name" value="IQM"/>
</dbReference>
<evidence type="ECO:0000313" key="6">
    <source>
        <dbReference type="Proteomes" id="UP001146120"/>
    </source>
</evidence>
<dbReference type="PANTHER" id="PTHR31250">
    <property type="entry name" value="IQ DOMAIN-CONTAINING PROTEIN IQM3"/>
    <property type="match status" value="1"/>
</dbReference>
<name>A0AAV2YVZ2_9STRA</name>
<dbReference type="AlphaFoldDB" id="A0AAV2YVZ2"/>
<evidence type="ECO:0000256" key="3">
    <source>
        <dbReference type="ARBA" id="ARBA00022490"/>
    </source>
</evidence>
<evidence type="ECO:0000256" key="2">
    <source>
        <dbReference type="ARBA" id="ARBA00004496"/>
    </source>
</evidence>
<dbReference type="EMBL" id="DAKRPA010000105">
    <property type="protein sequence ID" value="DAZ98476.1"/>
    <property type="molecule type" value="Genomic_DNA"/>
</dbReference>
<gene>
    <name evidence="5" type="ORF">N0F65_004913</name>
</gene>
<evidence type="ECO:0000256" key="1">
    <source>
        <dbReference type="ARBA" id="ARBA00004123"/>
    </source>
</evidence>
<sequence>MMQALWTRGKRVPLKNEGAMRGGVALLHRDFWLEALDERHRYGFHLRAYHQVWKNEMDARRSKSQSLAYYDPKERRVVDNTSFFQWLDHGDGKDLELPECTRDSLEKMCVAYCNADERKQFEVDLAQPFPGATHKVMRFVTTRQLVTTDDTGKWIFVIDTHQKMYISRKRKGFFHHSSFVAGAPIYAAGKIVVHQGQIKAIEPHSGHFKPALKNLVALRHIIEANGVNTKSIQFVRPKKWNSIWPFDSKDDTQVTVDDAPSDTDDYASSEDVVPLLRVSSS</sequence>
<accession>A0AAV2YVZ2</accession>
<evidence type="ECO:0000256" key="4">
    <source>
        <dbReference type="ARBA" id="ARBA00023242"/>
    </source>
</evidence>
<protein>
    <submittedName>
        <fullName evidence="5">Uncharacterized protein</fullName>
    </submittedName>
</protein>
<reference evidence="5" key="2">
    <citation type="journal article" date="2023" name="Microbiol Resour">
        <title>Decontamination and Annotation of the Draft Genome Sequence of the Oomycete Lagenidium giganteum ARSEF 373.</title>
        <authorList>
            <person name="Morgan W.R."/>
            <person name="Tartar A."/>
        </authorList>
    </citation>
    <scope>NUCLEOTIDE SEQUENCE</scope>
    <source>
        <strain evidence="5">ARSEF 373</strain>
    </source>
</reference>
<proteinExistence type="predicted"/>
<keyword evidence="3" id="KW-0963">Cytoplasm</keyword>
<dbReference type="PANTHER" id="PTHR31250:SF27">
    <property type="entry name" value="IQ DOMAIN-CONTAINING PROTEIN IQM5"/>
    <property type="match status" value="1"/>
</dbReference>